<gene>
    <name evidence="11" type="ORF">POTOM_059548</name>
</gene>
<sequence>MELSINIPGKSSNQRDRNFRKWKSESFPSQIPRDDDPKKMMDKELYKYAAEDKFDELFGELRRVSSAELSSIIYTQVSPSGNSLLHVSARHGSKDVTELLLQHFPLLMTRKNFHKDTALHLAAGAGQQGTITVLINQAKGHGEASDFSSFLEMKNDRGNTALHDAVIKRHHEVARFLVSESSKLLCTENNERKSPLYLAVENRIDEQSDDKMFTILLDAIPDDVDLYKLEGKSPVHAAVQGRKRSKMIFFPSHSYIFPSNKLVFLSLFDLLFIRVKLISAILEQIAKKKPGLLRRKDEKGENPFHCAAYMGYVWETQFLFHEYRDGAIQKNDEGNMPVHVASKKGHVVVVNAYISNWTDATEFLNSKRQNILHVAAESGRHLVVKSILGNKNLEPLINEQDLDGNTPLHLASKNGRSIATFTLVRNSMVMKSIANGENLTPYYVAEKQSKIVGAEYSGEPIPNGKDDQVDHKSENNGEKPLTKDKSDHGVLAYLFLSVVVQMMTLSILHFFASPNKSKIEYFRIKSRPLPKEEIKGRIDCLLVVAVLIAGVTFAGVLQLPRSADLPEGGPSNITTTTTTNSTQNQGISAQNEGILRNVYIYFDMVALNAAVMASIILCWAQLYDVKVAAHAVWLASILTGGAIYLMCLAFVFAVAINVGNSVAFIVVTLVVGGALFLVQTVLSAPLIIPPNANQIIERIASPYLYFVFFICYCAFEWLLSKFSKRSKNKGELQQTKS</sequence>
<evidence type="ECO:0000256" key="6">
    <source>
        <dbReference type="ARBA" id="ARBA00023136"/>
    </source>
</evidence>
<dbReference type="GO" id="GO:0005886">
    <property type="term" value="C:plasma membrane"/>
    <property type="evidence" value="ECO:0007669"/>
    <property type="project" value="TreeGrafter"/>
</dbReference>
<dbReference type="PANTHER" id="PTHR24186">
    <property type="entry name" value="PROTEIN PHOSPHATASE 1 REGULATORY SUBUNIT"/>
    <property type="match status" value="1"/>
</dbReference>
<evidence type="ECO:0000256" key="7">
    <source>
        <dbReference type="PROSITE-ProRule" id="PRU00023"/>
    </source>
</evidence>
<evidence type="ECO:0000256" key="1">
    <source>
        <dbReference type="ARBA" id="ARBA00004141"/>
    </source>
</evidence>
<protein>
    <recommendedName>
        <fullName evidence="10">PGG domain-containing protein</fullName>
    </recommendedName>
</protein>
<dbReference type="Proteomes" id="UP000886885">
    <property type="component" value="Chromosome 19D"/>
</dbReference>
<keyword evidence="4 9" id="KW-1133">Transmembrane helix</keyword>
<feature type="transmembrane region" description="Helical" evidence="9">
    <location>
        <begin position="632"/>
        <end position="656"/>
    </location>
</feature>
<comment type="subcellular location">
    <subcellularLocation>
        <location evidence="1">Membrane</location>
        <topology evidence="1">Multi-pass membrane protein</topology>
    </subcellularLocation>
</comment>
<evidence type="ECO:0000313" key="11">
    <source>
        <dbReference type="EMBL" id="KAG6738013.1"/>
    </source>
</evidence>
<evidence type="ECO:0000313" key="12">
    <source>
        <dbReference type="Proteomes" id="UP000886885"/>
    </source>
</evidence>
<keyword evidence="5 7" id="KW-0040">ANK repeat</keyword>
<keyword evidence="6 9" id="KW-0472">Membrane</keyword>
<evidence type="ECO:0000256" key="9">
    <source>
        <dbReference type="SAM" id="Phobius"/>
    </source>
</evidence>
<feature type="transmembrane region" description="Helical" evidence="9">
    <location>
        <begin position="490"/>
        <end position="513"/>
    </location>
</feature>
<dbReference type="InterPro" id="IPR002110">
    <property type="entry name" value="Ankyrin_rpt"/>
</dbReference>
<comment type="caution">
    <text evidence="11">The sequence shown here is derived from an EMBL/GenBank/DDBJ whole genome shotgun (WGS) entry which is preliminary data.</text>
</comment>
<dbReference type="OrthoDB" id="1669894at2759"/>
<proteinExistence type="predicted"/>
<accession>A0A8X7XQ60</accession>
<keyword evidence="3" id="KW-0677">Repeat</keyword>
<name>A0A8X7XQ60_POPTO</name>
<keyword evidence="12" id="KW-1185">Reference proteome</keyword>
<feature type="region of interest" description="Disordered" evidence="8">
    <location>
        <begin position="1"/>
        <end position="39"/>
    </location>
</feature>
<evidence type="ECO:0000256" key="2">
    <source>
        <dbReference type="ARBA" id="ARBA00022692"/>
    </source>
</evidence>
<evidence type="ECO:0000256" key="5">
    <source>
        <dbReference type="ARBA" id="ARBA00023043"/>
    </source>
</evidence>
<dbReference type="PROSITE" id="PS50088">
    <property type="entry name" value="ANK_REPEAT"/>
    <property type="match status" value="1"/>
</dbReference>
<feature type="transmembrane region" description="Helical" evidence="9">
    <location>
        <begin position="662"/>
        <end position="688"/>
    </location>
</feature>
<feature type="region of interest" description="Disordered" evidence="8">
    <location>
        <begin position="455"/>
        <end position="483"/>
    </location>
</feature>
<evidence type="ECO:0000256" key="4">
    <source>
        <dbReference type="ARBA" id="ARBA00022989"/>
    </source>
</evidence>
<dbReference type="EMBL" id="JAAWWB010000038">
    <property type="protein sequence ID" value="KAG6738013.1"/>
    <property type="molecule type" value="Genomic_DNA"/>
</dbReference>
<dbReference type="Pfam" id="PF12796">
    <property type="entry name" value="Ank_2"/>
    <property type="match status" value="3"/>
</dbReference>
<dbReference type="SMART" id="SM00248">
    <property type="entry name" value="ANK"/>
    <property type="match status" value="7"/>
</dbReference>
<feature type="transmembrane region" description="Helical" evidence="9">
    <location>
        <begin position="700"/>
        <end position="719"/>
    </location>
</feature>
<feature type="transmembrane region" description="Helical" evidence="9">
    <location>
        <begin position="534"/>
        <end position="557"/>
    </location>
</feature>
<feature type="transmembrane region" description="Helical" evidence="9">
    <location>
        <begin position="598"/>
        <end position="620"/>
    </location>
</feature>
<evidence type="ECO:0000256" key="3">
    <source>
        <dbReference type="ARBA" id="ARBA00022737"/>
    </source>
</evidence>
<dbReference type="AlphaFoldDB" id="A0A8X7XQ60"/>
<feature type="repeat" description="ANK" evidence="7">
    <location>
        <begin position="157"/>
        <end position="189"/>
    </location>
</feature>
<dbReference type="InterPro" id="IPR026961">
    <property type="entry name" value="PGG_dom"/>
</dbReference>
<evidence type="ECO:0000256" key="8">
    <source>
        <dbReference type="SAM" id="MobiDB-lite"/>
    </source>
</evidence>
<feature type="compositionally biased region" description="Basic and acidic residues" evidence="8">
    <location>
        <begin position="464"/>
        <end position="483"/>
    </location>
</feature>
<feature type="domain" description="PGG" evidence="10">
    <location>
        <begin position="532"/>
        <end position="655"/>
    </location>
</feature>
<evidence type="ECO:0000259" key="10">
    <source>
        <dbReference type="Pfam" id="PF13962"/>
    </source>
</evidence>
<dbReference type="Pfam" id="PF13962">
    <property type="entry name" value="PGG"/>
    <property type="match status" value="1"/>
</dbReference>
<keyword evidence="2 9" id="KW-0812">Transmembrane</keyword>
<reference evidence="11" key="1">
    <citation type="journal article" date="2020" name="bioRxiv">
        <title>Hybrid origin of Populus tomentosa Carr. identified through genome sequencing and phylogenomic analysis.</title>
        <authorList>
            <person name="An X."/>
            <person name="Gao K."/>
            <person name="Chen Z."/>
            <person name="Li J."/>
            <person name="Yang X."/>
            <person name="Yang X."/>
            <person name="Zhou J."/>
            <person name="Guo T."/>
            <person name="Zhao T."/>
            <person name="Huang S."/>
            <person name="Miao D."/>
            <person name="Khan W.U."/>
            <person name="Rao P."/>
            <person name="Ye M."/>
            <person name="Lei B."/>
            <person name="Liao W."/>
            <person name="Wang J."/>
            <person name="Ji L."/>
            <person name="Li Y."/>
            <person name="Guo B."/>
            <person name="Mustafa N.S."/>
            <person name="Li S."/>
            <person name="Yun Q."/>
            <person name="Keller S.R."/>
            <person name="Mao J."/>
            <person name="Zhang R."/>
            <person name="Strauss S.H."/>
        </authorList>
    </citation>
    <scope>NUCLEOTIDE SEQUENCE</scope>
    <source>
        <strain evidence="11">GM15</strain>
        <tissue evidence="11">Leaf</tissue>
    </source>
</reference>
<dbReference type="PANTHER" id="PTHR24186:SF46">
    <property type="entry name" value="PROTEIN ACCELERATED CELL DEATH 6-LIKE"/>
    <property type="match status" value="1"/>
</dbReference>
<feature type="compositionally biased region" description="Basic and acidic residues" evidence="8">
    <location>
        <begin position="13"/>
        <end position="24"/>
    </location>
</feature>
<organism evidence="11 12">
    <name type="scientific">Populus tomentosa</name>
    <name type="common">Chinese white poplar</name>
    <dbReference type="NCBI Taxonomy" id="118781"/>
    <lineage>
        <taxon>Eukaryota</taxon>
        <taxon>Viridiplantae</taxon>
        <taxon>Streptophyta</taxon>
        <taxon>Embryophyta</taxon>
        <taxon>Tracheophyta</taxon>
        <taxon>Spermatophyta</taxon>
        <taxon>Magnoliopsida</taxon>
        <taxon>eudicotyledons</taxon>
        <taxon>Gunneridae</taxon>
        <taxon>Pentapetalae</taxon>
        <taxon>rosids</taxon>
        <taxon>fabids</taxon>
        <taxon>Malpighiales</taxon>
        <taxon>Salicaceae</taxon>
        <taxon>Saliceae</taxon>
        <taxon>Populus</taxon>
    </lineage>
</organism>